<keyword evidence="5" id="KW-0328">Glycosyltransferase</keyword>
<feature type="transmembrane region" description="Helical" evidence="22">
    <location>
        <begin position="196"/>
        <end position="214"/>
    </location>
</feature>
<evidence type="ECO:0000256" key="8">
    <source>
        <dbReference type="ARBA" id="ARBA00022960"/>
    </source>
</evidence>
<dbReference type="GO" id="GO:0071555">
    <property type="term" value="P:cell wall organization"/>
    <property type="evidence" value="ECO:0007669"/>
    <property type="project" value="UniProtKB-KW"/>
</dbReference>
<dbReference type="GO" id="GO:0051301">
    <property type="term" value="P:cell division"/>
    <property type="evidence" value="ECO:0007669"/>
    <property type="project" value="UniProtKB-KW"/>
</dbReference>
<keyword evidence="9" id="KW-0573">Peptidoglycan synthesis</keyword>
<feature type="transmembrane region" description="Helical" evidence="22">
    <location>
        <begin position="61"/>
        <end position="77"/>
    </location>
</feature>
<feature type="transmembrane region" description="Helical" evidence="22">
    <location>
        <begin position="127"/>
        <end position="145"/>
    </location>
</feature>
<gene>
    <name evidence="23" type="primary">ftsW</name>
    <name evidence="23" type="ORF">ROSEINA2194_01241</name>
</gene>
<evidence type="ECO:0000256" key="20">
    <source>
        <dbReference type="ARBA" id="ARBA00049902"/>
    </source>
</evidence>
<dbReference type="InterPro" id="IPR013437">
    <property type="entry name" value="FtsW"/>
</dbReference>
<feature type="transmembrane region" description="Helical" evidence="22">
    <location>
        <begin position="309"/>
        <end position="334"/>
    </location>
</feature>
<feature type="transmembrane region" description="Helical" evidence="22">
    <location>
        <begin position="346"/>
        <end position="368"/>
    </location>
</feature>
<dbReference type="GO" id="GO:0032153">
    <property type="term" value="C:cell division site"/>
    <property type="evidence" value="ECO:0007669"/>
    <property type="project" value="TreeGrafter"/>
</dbReference>
<accession>C0FR87</accession>
<evidence type="ECO:0000256" key="18">
    <source>
        <dbReference type="ARBA" id="ARBA00041418"/>
    </source>
</evidence>
<dbReference type="GO" id="GO:0005886">
    <property type="term" value="C:plasma membrane"/>
    <property type="evidence" value="ECO:0007669"/>
    <property type="project" value="UniProtKB-SubCell"/>
</dbReference>
<organism evidence="23 24">
    <name type="scientific">Roseburia inulinivorans DSM 16841</name>
    <dbReference type="NCBI Taxonomy" id="622312"/>
    <lineage>
        <taxon>Bacteria</taxon>
        <taxon>Bacillati</taxon>
        <taxon>Bacillota</taxon>
        <taxon>Clostridia</taxon>
        <taxon>Lachnospirales</taxon>
        <taxon>Lachnospiraceae</taxon>
        <taxon>Roseburia</taxon>
    </lineage>
</organism>
<evidence type="ECO:0000256" key="19">
    <source>
        <dbReference type="ARBA" id="ARBA00044770"/>
    </source>
</evidence>
<keyword evidence="10 22" id="KW-1133">Transmembrane helix</keyword>
<evidence type="ECO:0000256" key="10">
    <source>
        <dbReference type="ARBA" id="ARBA00022989"/>
    </source>
</evidence>
<reference evidence="23 24" key="2">
    <citation type="submission" date="2009-03" db="EMBL/GenBank/DDBJ databases">
        <title>Draft genome sequence of Roseburia inulinivorans (DSM 16841).</title>
        <authorList>
            <person name="Sudarsanam P."/>
            <person name="Ley R."/>
            <person name="Guruge J."/>
            <person name="Turnbaugh P.J."/>
            <person name="Mahowald M."/>
            <person name="Liep D."/>
            <person name="Gordon J."/>
        </authorList>
    </citation>
    <scope>NUCLEOTIDE SEQUENCE [LARGE SCALE GENOMIC DNA]</scope>
    <source>
        <strain evidence="23 24">DSM 16841</strain>
    </source>
</reference>
<comment type="function">
    <text evidence="21">Peptidoglycan polymerase that is essential for cell division.</text>
</comment>
<dbReference type="InterPro" id="IPR001182">
    <property type="entry name" value="FtsW/RodA"/>
</dbReference>
<comment type="subcellular location">
    <subcellularLocation>
        <location evidence="1">Cell membrane</location>
        <topology evidence="1">Multi-pass membrane protein</topology>
    </subcellularLocation>
</comment>
<sequence>MRNWNGKRSADGKEKKPIKYFDYSLLFLIIFLLCFGLVMLYSTSSYAGSNKFGDASYFVKKQLFATGLGIVGMYIVSKIPYRFWMKVSSMAYLAAIVLCTAVIFIGTEANGQARWLKIGPLSFQPSEFAKFAVIIFLATVIYKTPQKMGEFMSLVKIMAIVLPIVAVVAYNNLSTAIIILGIAVCMLFVASPKYSHFVLMAAAVGVVGVVFISFEAYRMDRIKIWLNPEAYEKGYQTLQGLYAIGSGGLFGKGLGESMQKLGFIPEAQNDMIFSVICEELGLFGAVCVILLFLLMIWRFMIIANNASDLYGALVVVGIMAHLSIQVILNIAVVTNTIPNTGISLPFISYGGTSVLFLLAEMGLALSVAKGIKFEVN</sequence>
<protein>
    <recommendedName>
        <fullName evidence="17">Probable peptidoglycan glycosyltransferase FtsW</fullName>
        <ecNumber evidence="19">2.4.99.28</ecNumber>
    </recommendedName>
    <alternativeName>
        <fullName evidence="18">Cell division protein FtsW</fullName>
    </alternativeName>
    <alternativeName>
        <fullName evidence="15">Cell wall polymerase</fullName>
    </alternativeName>
    <alternativeName>
        <fullName evidence="14">Peptidoglycan polymerase</fullName>
    </alternativeName>
</protein>
<dbReference type="EC" id="2.4.99.28" evidence="19"/>
<dbReference type="GO" id="GO:0015648">
    <property type="term" value="F:lipid-linked peptidoglycan transporter activity"/>
    <property type="evidence" value="ECO:0007669"/>
    <property type="project" value="TreeGrafter"/>
</dbReference>
<evidence type="ECO:0000256" key="16">
    <source>
        <dbReference type="ARBA" id="ARBA00038053"/>
    </source>
</evidence>
<keyword evidence="11 22" id="KW-0472">Membrane</keyword>
<evidence type="ECO:0000256" key="2">
    <source>
        <dbReference type="ARBA" id="ARBA00004752"/>
    </source>
</evidence>
<feature type="transmembrane region" description="Helical" evidence="22">
    <location>
        <begin position="157"/>
        <end position="190"/>
    </location>
</feature>
<dbReference type="Proteomes" id="UP000003561">
    <property type="component" value="Unassembled WGS sequence"/>
</dbReference>
<evidence type="ECO:0000256" key="6">
    <source>
        <dbReference type="ARBA" id="ARBA00022679"/>
    </source>
</evidence>
<feature type="transmembrane region" description="Helical" evidence="22">
    <location>
        <begin position="89"/>
        <end position="107"/>
    </location>
</feature>
<evidence type="ECO:0000256" key="15">
    <source>
        <dbReference type="ARBA" id="ARBA00033270"/>
    </source>
</evidence>
<evidence type="ECO:0000313" key="24">
    <source>
        <dbReference type="Proteomes" id="UP000003561"/>
    </source>
</evidence>
<dbReference type="RefSeq" id="WP_007884312.1">
    <property type="nucleotide sequence ID" value="NZ_ACFY01000052.1"/>
</dbReference>
<comment type="catalytic activity">
    <reaction evidence="20">
        <text>[GlcNAc-(1-&gt;4)-Mur2Ac(oyl-L-Ala-gamma-D-Glu-L-Lys-D-Ala-D-Ala)](n)-di-trans,octa-cis-undecaprenyl diphosphate + beta-D-GlcNAc-(1-&gt;4)-Mur2Ac(oyl-L-Ala-gamma-D-Glu-L-Lys-D-Ala-D-Ala)-di-trans,octa-cis-undecaprenyl diphosphate = [GlcNAc-(1-&gt;4)-Mur2Ac(oyl-L-Ala-gamma-D-Glu-L-Lys-D-Ala-D-Ala)](n+1)-di-trans,octa-cis-undecaprenyl diphosphate + di-trans,octa-cis-undecaprenyl diphosphate + H(+)</text>
        <dbReference type="Rhea" id="RHEA:23708"/>
        <dbReference type="Rhea" id="RHEA-COMP:9602"/>
        <dbReference type="Rhea" id="RHEA-COMP:9603"/>
        <dbReference type="ChEBI" id="CHEBI:15378"/>
        <dbReference type="ChEBI" id="CHEBI:58405"/>
        <dbReference type="ChEBI" id="CHEBI:60033"/>
        <dbReference type="ChEBI" id="CHEBI:78435"/>
        <dbReference type="EC" id="2.4.99.28"/>
    </reaction>
</comment>
<dbReference type="Pfam" id="PF01098">
    <property type="entry name" value="FTSW_RODA_SPOVE"/>
    <property type="match status" value="1"/>
</dbReference>
<evidence type="ECO:0000256" key="11">
    <source>
        <dbReference type="ARBA" id="ARBA00023136"/>
    </source>
</evidence>
<feature type="transmembrane region" description="Helical" evidence="22">
    <location>
        <begin position="271"/>
        <end position="297"/>
    </location>
</feature>
<evidence type="ECO:0000256" key="22">
    <source>
        <dbReference type="SAM" id="Phobius"/>
    </source>
</evidence>
<evidence type="ECO:0000313" key="23">
    <source>
        <dbReference type="EMBL" id="EEG94949.1"/>
    </source>
</evidence>
<dbReference type="GO" id="GO:0008360">
    <property type="term" value="P:regulation of cell shape"/>
    <property type="evidence" value="ECO:0007669"/>
    <property type="project" value="UniProtKB-KW"/>
</dbReference>
<evidence type="ECO:0000256" key="4">
    <source>
        <dbReference type="ARBA" id="ARBA00022618"/>
    </source>
</evidence>
<evidence type="ECO:0000256" key="9">
    <source>
        <dbReference type="ARBA" id="ARBA00022984"/>
    </source>
</evidence>
<name>C0FR87_9FIRM</name>
<comment type="similarity">
    <text evidence="16">Belongs to the SEDS family. FtsW subfamily.</text>
</comment>
<evidence type="ECO:0000256" key="21">
    <source>
        <dbReference type="ARBA" id="ARBA00049966"/>
    </source>
</evidence>
<keyword evidence="8" id="KW-0133">Cell shape</keyword>
<comment type="caution">
    <text evidence="23">The sequence shown here is derived from an EMBL/GenBank/DDBJ whole genome shotgun (WGS) entry which is preliminary data.</text>
</comment>
<evidence type="ECO:0000256" key="13">
    <source>
        <dbReference type="ARBA" id="ARBA00023316"/>
    </source>
</evidence>
<dbReference type="PANTHER" id="PTHR30474:SF2">
    <property type="entry name" value="PEPTIDOGLYCAN GLYCOSYLTRANSFERASE FTSW-RELATED"/>
    <property type="match status" value="1"/>
</dbReference>
<proteinExistence type="inferred from homology"/>
<dbReference type="NCBIfam" id="TIGR02614">
    <property type="entry name" value="ftsW"/>
    <property type="match status" value="1"/>
</dbReference>
<dbReference type="AlphaFoldDB" id="C0FR87"/>
<evidence type="ECO:0000256" key="12">
    <source>
        <dbReference type="ARBA" id="ARBA00023306"/>
    </source>
</evidence>
<keyword evidence="12" id="KW-0131">Cell cycle</keyword>
<evidence type="ECO:0000256" key="14">
    <source>
        <dbReference type="ARBA" id="ARBA00032370"/>
    </source>
</evidence>
<keyword evidence="7 22" id="KW-0812">Transmembrane</keyword>
<keyword evidence="3" id="KW-1003">Cell membrane</keyword>
<dbReference type="GO" id="GO:0009252">
    <property type="term" value="P:peptidoglycan biosynthetic process"/>
    <property type="evidence" value="ECO:0007669"/>
    <property type="project" value="UniProtKB-KW"/>
</dbReference>
<keyword evidence="13" id="KW-0961">Cell wall biogenesis/degradation</keyword>
<evidence type="ECO:0000256" key="5">
    <source>
        <dbReference type="ARBA" id="ARBA00022676"/>
    </source>
</evidence>
<reference evidence="23 24" key="1">
    <citation type="submission" date="2009-02" db="EMBL/GenBank/DDBJ databases">
        <authorList>
            <person name="Fulton L."/>
            <person name="Clifton S."/>
            <person name="Fulton B."/>
            <person name="Xu J."/>
            <person name="Minx P."/>
            <person name="Pepin K.H."/>
            <person name="Johnson M."/>
            <person name="Bhonagiri V."/>
            <person name="Nash W.E."/>
            <person name="Mardis E.R."/>
            <person name="Wilson R.K."/>
        </authorList>
    </citation>
    <scope>NUCLEOTIDE SEQUENCE [LARGE SCALE GENOMIC DNA]</scope>
    <source>
        <strain evidence="23 24">DSM 16841</strain>
    </source>
</reference>
<evidence type="ECO:0000256" key="7">
    <source>
        <dbReference type="ARBA" id="ARBA00022692"/>
    </source>
</evidence>
<evidence type="ECO:0000256" key="3">
    <source>
        <dbReference type="ARBA" id="ARBA00022475"/>
    </source>
</evidence>
<dbReference type="EMBL" id="ACFY01000052">
    <property type="protein sequence ID" value="EEG94949.1"/>
    <property type="molecule type" value="Genomic_DNA"/>
</dbReference>
<comment type="pathway">
    <text evidence="2">Cell wall biogenesis; peptidoglycan biosynthesis.</text>
</comment>
<dbReference type="PANTHER" id="PTHR30474">
    <property type="entry name" value="CELL CYCLE PROTEIN"/>
    <property type="match status" value="1"/>
</dbReference>
<evidence type="ECO:0000256" key="1">
    <source>
        <dbReference type="ARBA" id="ARBA00004651"/>
    </source>
</evidence>
<keyword evidence="6" id="KW-0808">Transferase</keyword>
<dbReference type="eggNOG" id="COG0772">
    <property type="taxonomic scope" value="Bacteria"/>
</dbReference>
<keyword evidence="4 23" id="KW-0132">Cell division</keyword>
<evidence type="ECO:0000256" key="17">
    <source>
        <dbReference type="ARBA" id="ARBA00041185"/>
    </source>
</evidence>
<dbReference type="GO" id="GO:0008955">
    <property type="term" value="F:peptidoglycan glycosyltransferase activity"/>
    <property type="evidence" value="ECO:0007669"/>
    <property type="project" value="UniProtKB-EC"/>
</dbReference>
<feature type="transmembrane region" description="Helical" evidence="22">
    <location>
        <begin position="20"/>
        <end position="41"/>
    </location>
</feature>